<gene>
    <name evidence="1" type="ORF">EJ04DRAFT_74772</name>
</gene>
<evidence type="ECO:0008006" key="3">
    <source>
        <dbReference type="Google" id="ProtNLM"/>
    </source>
</evidence>
<sequence>MAQYCYSPLRANQVRIIHLEDGDGDDTLRCRIEHVDVDSASYAAISYVWGEPSTECRMELSGADGTSEIPLTRDLSELLRDL</sequence>
<keyword evidence="2" id="KW-1185">Reference proteome</keyword>
<name>A0A9P4QL75_9PLEO</name>
<dbReference type="Proteomes" id="UP000799444">
    <property type="component" value="Unassembled WGS sequence"/>
</dbReference>
<protein>
    <recommendedName>
        <fullName evidence="3">Heterokaryon incompatibility domain-containing protein</fullName>
    </recommendedName>
</protein>
<dbReference type="AlphaFoldDB" id="A0A9P4QL75"/>
<evidence type="ECO:0000313" key="2">
    <source>
        <dbReference type="Proteomes" id="UP000799444"/>
    </source>
</evidence>
<accession>A0A9P4QL75</accession>
<organism evidence="1 2">
    <name type="scientific">Polyplosphaeria fusca</name>
    <dbReference type="NCBI Taxonomy" id="682080"/>
    <lineage>
        <taxon>Eukaryota</taxon>
        <taxon>Fungi</taxon>
        <taxon>Dikarya</taxon>
        <taxon>Ascomycota</taxon>
        <taxon>Pezizomycotina</taxon>
        <taxon>Dothideomycetes</taxon>
        <taxon>Pleosporomycetidae</taxon>
        <taxon>Pleosporales</taxon>
        <taxon>Tetraplosphaeriaceae</taxon>
        <taxon>Polyplosphaeria</taxon>
    </lineage>
</organism>
<evidence type="ECO:0000313" key="1">
    <source>
        <dbReference type="EMBL" id="KAF2729392.1"/>
    </source>
</evidence>
<comment type="caution">
    <text evidence="1">The sequence shown here is derived from an EMBL/GenBank/DDBJ whole genome shotgun (WGS) entry which is preliminary data.</text>
</comment>
<dbReference type="EMBL" id="ML996247">
    <property type="protein sequence ID" value="KAF2729392.1"/>
    <property type="molecule type" value="Genomic_DNA"/>
</dbReference>
<proteinExistence type="predicted"/>
<reference evidence="1" key="1">
    <citation type="journal article" date="2020" name="Stud. Mycol.">
        <title>101 Dothideomycetes genomes: a test case for predicting lifestyles and emergence of pathogens.</title>
        <authorList>
            <person name="Haridas S."/>
            <person name="Albert R."/>
            <person name="Binder M."/>
            <person name="Bloem J."/>
            <person name="Labutti K."/>
            <person name="Salamov A."/>
            <person name="Andreopoulos B."/>
            <person name="Baker S."/>
            <person name="Barry K."/>
            <person name="Bills G."/>
            <person name="Bluhm B."/>
            <person name="Cannon C."/>
            <person name="Castanera R."/>
            <person name="Culley D."/>
            <person name="Daum C."/>
            <person name="Ezra D."/>
            <person name="Gonzalez J."/>
            <person name="Henrissat B."/>
            <person name="Kuo A."/>
            <person name="Liang C."/>
            <person name="Lipzen A."/>
            <person name="Lutzoni F."/>
            <person name="Magnuson J."/>
            <person name="Mondo S."/>
            <person name="Nolan M."/>
            <person name="Ohm R."/>
            <person name="Pangilinan J."/>
            <person name="Park H.-J."/>
            <person name="Ramirez L."/>
            <person name="Alfaro M."/>
            <person name="Sun H."/>
            <person name="Tritt A."/>
            <person name="Yoshinaga Y."/>
            <person name="Zwiers L.-H."/>
            <person name="Turgeon B."/>
            <person name="Goodwin S."/>
            <person name="Spatafora J."/>
            <person name="Crous P."/>
            <person name="Grigoriev I."/>
        </authorList>
    </citation>
    <scope>NUCLEOTIDE SEQUENCE</scope>
    <source>
        <strain evidence="1">CBS 125425</strain>
    </source>
</reference>